<dbReference type="AlphaFoldDB" id="A0A1R3HUT8"/>
<keyword evidence="2" id="KW-1185">Reference proteome</keyword>
<protein>
    <submittedName>
        <fullName evidence="1">Uncharacterized protein</fullName>
    </submittedName>
</protein>
<name>A0A1R3HUT8_COCAP</name>
<dbReference type="Gramene" id="OMO74068">
    <property type="protein sequence ID" value="OMO74068"/>
    <property type="gene ID" value="CCACVL1_16947"/>
</dbReference>
<evidence type="ECO:0000313" key="2">
    <source>
        <dbReference type="Proteomes" id="UP000188268"/>
    </source>
</evidence>
<organism evidence="1 2">
    <name type="scientific">Corchorus capsularis</name>
    <name type="common">Jute</name>
    <dbReference type="NCBI Taxonomy" id="210143"/>
    <lineage>
        <taxon>Eukaryota</taxon>
        <taxon>Viridiplantae</taxon>
        <taxon>Streptophyta</taxon>
        <taxon>Embryophyta</taxon>
        <taxon>Tracheophyta</taxon>
        <taxon>Spermatophyta</taxon>
        <taxon>Magnoliopsida</taxon>
        <taxon>eudicotyledons</taxon>
        <taxon>Gunneridae</taxon>
        <taxon>Pentapetalae</taxon>
        <taxon>rosids</taxon>
        <taxon>malvids</taxon>
        <taxon>Malvales</taxon>
        <taxon>Malvaceae</taxon>
        <taxon>Grewioideae</taxon>
        <taxon>Apeibeae</taxon>
        <taxon>Corchorus</taxon>
    </lineage>
</organism>
<comment type="caution">
    <text evidence="1">The sequence shown here is derived from an EMBL/GenBank/DDBJ whole genome shotgun (WGS) entry which is preliminary data.</text>
</comment>
<accession>A0A1R3HUT8</accession>
<gene>
    <name evidence="1" type="ORF">CCACVL1_16947</name>
</gene>
<reference evidence="1 2" key="1">
    <citation type="submission" date="2013-09" db="EMBL/GenBank/DDBJ databases">
        <title>Corchorus capsularis genome sequencing.</title>
        <authorList>
            <person name="Alam M."/>
            <person name="Haque M.S."/>
            <person name="Islam M.S."/>
            <person name="Emdad E.M."/>
            <person name="Islam M.M."/>
            <person name="Ahmed B."/>
            <person name="Halim A."/>
            <person name="Hossen Q.M.M."/>
            <person name="Hossain M.Z."/>
            <person name="Ahmed R."/>
            <person name="Khan M.M."/>
            <person name="Islam R."/>
            <person name="Rashid M.M."/>
            <person name="Khan S.A."/>
            <person name="Rahman M.S."/>
            <person name="Alam M."/>
        </authorList>
    </citation>
    <scope>NUCLEOTIDE SEQUENCE [LARGE SCALE GENOMIC DNA]</scope>
    <source>
        <strain evidence="2">cv. CVL-1</strain>
        <tissue evidence="1">Whole seedling</tissue>
    </source>
</reference>
<dbReference type="EMBL" id="AWWV01011139">
    <property type="protein sequence ID" value="OMO74068.1"/>
    <property type="molecule type" value="Genomic_DNA"/>
</dbReference>
<dbReference type="Proteomes" id="UP000188268">
    <property type="component" value="Unassembled WGS sequence"/>
</dbReference>
<evidence type="ECO:0000313" key="1">
    <source>
        <dbReference type="EMBL" id="OMO74068.1"/>
    </source>
</evidence>
<sequence>MAVSSKQKMSSVKASASSYYRKTVRSYVSGYDF</sequence>
<proteinExistence type="predicted"/>